<dbReference type="EMBL" id="CP112998">
    <property type="protein sequence ID" value="WAC12603.1"/>
    <property type="molecule type" value="Genomic_DNA"/>
</dbReference>
<evidence type="ECO:0000256" key="1">
    <source>
        <dbReference type="ARBA" id="ARBA00004945"/>
    </source>
</evidence>
<dbReference type="GO" id="GO:0019509">
    <property type="term" value="P:L-methionine salvage from methylthioadenosine"/>
    <property type="evidence" value="ECO:0007669"/>
    <property type="project" value="InterPro"/>
</dbReference>
<dbReference type="InterPro" id="IPR010049">
    <property type="entry name" value="MTA_SAH_Nsdase"/>
</dbReference>
<dbReference type="Proteomes" id="UP001164653">
    <property type="component" value="Chromosome"/>
</dbReference>
<keyword evidence="5" id="KW-0486">Methionine biosynthesis</keyword>
<evidence type="ECO:0000259" key="7">
    <source>
        <dbReference type="Pfam" id="PF01048"/>
    </source>
</evidence>
<gene>
    <name evidence="8" type="ORF">ON006_01290</name>
</gene>
<dbReference type="GO" id="GO:0008930">
    <property type="term" value="F:methylthioadenosine nucleosidase activity"/>
    <property type="evidence" value="ECO:0007669"/>
    <property type="project" value="InterPro"/>
</dbReference>
<keyword evidence="3" id="KW-0028">Amino-acid biosynthesis</keyword>
<organism evidence="8 9">
    <name type="scientific">Dyadobacter pollutisoli</name>
    <dbReference type="NCBI Taxonomy" id="2910158"/>
    <lineage>
        <taxon>Bacteria</taxon>
        <taxon>Pseudomonadati</taxon>
        <taxon>Bacteroidota</taxon>
        <taxon>Cytophagia</taxon>
        <taxon>Cytophagales</taxon>
        <taxon>Spirosomataceae</taxon>
        <taxon>Dyadobacter</taxon>
    </lineage>
</organism>
<accession>A0A9E8SL34</accession>
<keyword evidence="9" id="KW-1185">Reference proteome</keyword>
<feature type="chain" id="PRO_5039618640" description="adenosylhomocysteine nucleosidase" evidence="6">
    <location>
        <begin position="18"/>
        <end position="265"/>
    </location>
</feature>
<comment type="pathway">
    <text evidence="1">Amino-acid biosynthesis; L-methionine biosynthesis via salvage pathway; S-methyl-5-thio-alpha-D-ribose 1-phosphate from S-methyl-5'-thioadenosine (hydrolase route): step 1/2.</text>
</comment>
<evidence type="ECO:0000256" key="2">
    <source>
        <dbReference type="ARBA" id="ARBA00011974"/>
    </source>
</evidence>
<proteinExistence type="predicted"/>
<dbReference type="KEGG" id="dpf:ON006_01290"/>
<evidence type="ECO:0000313" key="9">
    <source>
        <dbReference type="Proteomes" id="UP001164653"/>
    </source>
</evidence>
<dbReference type="CDD" id="cd09008">
    <property type="entry name" value="MTAN"/>
    <property type="match status" value="1"/>
</dbReference>
<sequence>MKKLLLLSLLFSFHAQAQDITGVLGAFPPELVLLQSKMENKQDTVIAQVRFTKGILNGRPVVLAQTGIGKVNAAITTILMIEHFKPREIVFSGIAGGIDPALLPGDIVVGTQITYHDFGAVEDGGMHYWATKNPSTMKENPVTFDCDPALVQKAVSVSNGLALAKINRETGSVAPAVRKGIIVTGDVFVSSGIVTTRLRKELNAAATEMEGAAIAQTCYQQNVPFLIIRSISDNANHKAKDDMMTFYEIAAQNAATLVMAVVGAK</sequence>
<dbReference type="GO" id="GO:0008782">
    <property type="term" value="F:adenosylhomocysteine nucleosidase activity"/>
    <property type="evidence" value="ECO:0007669"/>
    <property type="project" value="UniProtKB-EC"/>
</dbReference>
<evidence type="ECO:0000256" key="3">
    <source>
        <dbReference type="ARBA" id="ARBA00022605"/>
    </source>
</evidence>
<dbReference type="GO" id="GO:0009164">
    <property type="term" value="P:nucleoside catabolic process"/>
    <property type="evidence" value="ECO:0007669"/>
    <property type="project" value="InterPro"/>
</dbReference>
<evidence type="ECO:0000256" key="5">
    <source>
        <dbReference type="ARBA" id="ARBA00023167"/>
    </source>
</evidence>
<dbReference type="Pfam" id="PF01048">
    <property type="entry name" value="PNP_UDP_1"/>
    <property type="match status" value="1"/>
</dbReference>
<dbReference type="InterPro" id="IPR000845">
    <property type="entry name" value="Nucleoside_phosphorylase_d"/>
</dbReference>
<dbReference type="Gene3D" id="3.40.50.1580">
    <property type="entry name" value="Nucleoside phosphorylase domain"/>
    <property type="match status" value="1"/>
</dbReference>
<evidence type="ECO:0000256" key="6">
    <source>
        <dbReference type="SAM" id="SignalP"/>
    </source>
</evidence>
<dbReference type="PANTHER" id="PTHR46832">
    <property type="entry name" value="5'-METHYLTHIOADENOSINE/S-ADENOSYLHOMOCYSTEINE NUCLEOSIDASE"/>
    <property type="match status" value="1"/>
</dbReference>
<name>A0A9E8SL34_9BACT</name>
<keyword evidence="8" id="KW-0326">Glycosidase</keyword>
<dbReference type="AlphaFoldDB" id="A0A9E8SL34"/>
<protein>
    <recommendedName>
        <fullName evidence="2">adenosylhomocysteine nucleosidase</fullName>
        <ecNumber evidence="2">3.2.2.9</ecNumber>
    </recommendedName>
</protein>
<reference evidence="8" key="1">
    <citation type="submission" date="2022-11" db="EMBL/GenBank/DDBJ databases">
        <title>Dyadobacter pollutisoli sp. nov., isolated from plastic dumped soil.</title>
        <authorList>
            <person name="Kim J.M."/>
            <person name="Kim K.R."/>
            <person name="Lee J.K."/>
            <person name="Hao L."/>
            <person name="Jeon C.O."/>
        </authorList>
    </citation>
    <scope>NUCLEOTIDE SEQUENCE</scope>
    <source>
        <strain evidence="8">U1</strain>
    </source>
</reference>
<dbReference type="NCBIfam" id="TIGR01704">
    <property type="entry name" value="MTA_SAH-Nsdase"/>
    <property type="match status" value="1"/>
</dbReference>
<evidence type="ECO:0000313" key="8">
    <source>
        <dbReference type="EMBL" id="WAC12603.1"/>
    </source>
</evidence>
<evidence type="ECO:0000256" key="4">
    <source>
        <dbReference type="ARBA" id="ARBA00022801"/>
    </source>
</evidence>
<keyword evidence="4 8" id="KW-0378">Hydrolase</keyword>
<dbReference type="GO" id="GO:0005829">
    <property type="term" value="C:cytosol"/>
    <property type="evidence" value="ECO:0007669"/>
    <property type="project" value="TreeGrafter"/>
</dbReference>
<dbReference type="SUPFAM" id="SSF53167">
    <property type="entry name" value="Purine and uridine phosphorylases"/>
    <property type="match status" value="1"/>
</dbReference>
<dbReference type="InterPro" id="IPR035994">
    <property type="entry name" value="Nucleoside_phosphorylase_sf"/>
</dbReference>
<dbReference type="PANTHER" id="PTHR46832:SF1">
    <property type="entry name" value="5'-METHYLTHIOADENOSINE_S-ADENOSYLHOMOCYSTEINE NUCLEOSIDASE"/>
    <property type="match status" value="1"/>
</dbReference>
<keyword evidence="6" id="KW-0732">Signal</keyword>
<feature type="domain" description="Nucleoside phosphorylase" evidence="7">
    <location>
        <begin position="22"/>
        <end position="262"/>
    </location>
</feature>
<feature type="signal peptide" evidence="6">
    <location>
        <begin position="1"/>
        <end position="17"/>
    </location>
</feature>
<dbReference type="NCBIfam" id="NF004079">
    <property type="entry name" value="PRK05584.1"/>
    <property type="match status" value="1"/>
</dbReference>
<dbReference type="RefSeq" id="WP_244823303.1">
    <property type="nucleotide sequence ID" value="NZ_CP112998.1"/>
</dbReference>
<dbReference type="EC" id="3.2.2.9" evidence="2"/>
<dbReference type="GO" id="GO:0019284">
    <property type="term" value="P:L-methionine salvage from S-adenosylmethionine"/>
    <property type="evidence" value="ECO:0007669"/>
    <property type="project" value="TreeGrafter"/>
</dbReference>